<name>A0A4S4MRR1_9APHY</name>
<dbReference type="Gene3D" id="1.10.510.10">
    <property type="entry name" value="Transferase(Phosphotransferase) domain 1"/>
    <property type="match status" value="1"/>
</dbReference>
<dbReference type="GO" id="GO:0004674">
    <property type="term" value="F:protein serine/threonine kinase activity"/>
    <property type="evidence" value="ECO:0007669"/>
    <property type="project" value="TreeGrafter"/>
</dbReference>
<evidence type="ECO:0000313" key="2">
    <source>
        <dbReference type="EMBL" id="THH28475.1"/>
    </source>
</evidence>
<dbReference type="InterPro" id="IPR000719">
    <property type="entry name" value="Prot_kinase_dom"/>
</dbReference>
<dbReference type="EMBL" id="SGPM01000177">
    <property type="protein sequence ID" value="THH28475.1"/>
    <property type="molecule type" value="Genomic_DNA"/>
</dbReference>
<dbReference type="Gene3D" id="3.30.200.20">
    <property type="entry name" value="Phosphorylase Kinase, domain 1"/>
    <property type="match status" value="1"/>
</dbReference>
<dbReference type="InterPro" id="IPR051681">
    <property type="entry name" value="Ser/Thr_Kinases-Pseudokinases"/>
</dbReference>
<dbReference type="InterPro" id="IPR011009">
    <property type="entry name" value="Kinase-like_dom_sf"/>
</dbReference>
<dbReference type="Proteomes" id="UP000308730">
    <property type="component" value="Unassembled WGS sequence"/>
</dbReference>
<dbReference type="GO" id="GO:0005524">
    <property type="term" value="F:ATP binding"/>
    <property type="evidence" value="ECO:0007669"/>
    <property type="project" value="InterPro"/>
</dbReference>
<proteinExistence type="predicted"/>
<accession>A0A4S4MRR1</accession>
<dbReference type="Pfam" id="PF07714">
    <property type="entry name" value="PK_Tyr_Ser-Thr"/>
    <property type="match status" value="1"/>
</dbReference>
<organism evidence="2 3">
    <name type="scientific">Antrodiella citrinella</name>
    <dbReference type="NCBI Taxonomy" id="2447956"/>
    <lineage>
        <taxon>Eukaryota</taxon>
        <taxon>Fungi</taxon>
        <taxon>Dikarya</taxon>
        <taxon>Basidiomycota</taxon>
        <taxon>Agaricomycotina</taxon>
        <taxon>Agaricomycetes</taxon>
        <taxon>Polyporales</taxon>
        <taxon>Steccherinaceae</taxon>
        <taxon>Antrodiella</taxon>
    </lineage>
</organism>
<comment type="caution">
    <text evidence="2">The sequence shown here is derived from an EMBL/GenBank/DDBJ whole genome shotgun (WGS) entry which is preliminary data.</text>
</comment>
<dbReference type="PANTHER" id="PTHR44329">
    <property type="entry name" value="SERINE/THREONINE-PROTEIN KINASE TNNI3K-RELATED"/>
    <property type="match status" value="1"/>
</dbReference>
<dbReference type="SUPFAM" id="SSF56112">
    <property type="entry name" value="Protein kinase-like (PK-like)"/>
    <property type="match status" value="1"/>
</dbReference>
<sequence length="595" mass="66852">MSGARKPPASRALSRNERNAIRQHIVRALRDENEQSELLSLPSEKASFALDEVWRVIDFPMYACLKWLLTTCVCFQSLDSSTKEHRLTYDTSHKLLRLSLKLALKNDVLPGALFLVDVRRTETESRGTGGFADVFIGTYHSTPVAIKRIRVYDGTQEDEKIKQRRAFFRESMLWKYLRHRHVLQLLGVSQDIFSSDALCIVLPWREKGSIRLYLRELKKQESVSGGRLAEYIDEWVSCVYILPPSAHLKDSKLFQVAAGVAYLHQQRIVHGDLHGGNILLNDDDTVCLTDFGTALIAEATAYNYGSAHGGGAMYWQAPEVIDPDHFGLPSGRTTYASDMYSFACTCVELYTGEAPFADLTLAQFMNRIRVHDGSIPPRPRFDDGTTCPDTAWHLLTSCWDRDASKRPRASVVTRTLNRATLLASPAIGRYRLAGRDIKDRLYQVFTSQPDVITDERDQPFIPLGAIRDVVSNFVHKLDFADEILSAKEIVAWFSCMPLPEDTAFRVGPLFLLQCIMDIPCTVPGQTPLPFYPTLVTRIPDNTSTHIISSVMWHNAAHAGDLVHEASHDTDRGSLSRDYASVVEELTAAFKTGLRA</sequence>
<feature type="domain" description="Protein kinase" evidence="1">
    <location>
        <begin position="120"/>
        <end position="421"/>
    </location>
</feature>
<reference evidence="2 3" key="1">
    <citation type="submission" date="2019-02" db="EMBL/GenBank/DDBJ databases">
        <title>Genome sequencing of the rare red list fungi Antrodiella citrinella (Flaviporus citrinellus).</title>
        <authorList>
            <person name="Buettner E."/>
            <person name="Kellner H."/>
        </authorList>
    </citation>
    <scope>NUCLEOTIDE SEQUENCE [LARGE SCALE GENOMIC DNA]</scope>
    <source>
        <strain evidence="2 3">DSM 108506</strain>
    </source>
</reference>
<protein>
    <recommendedName>
        <fullName evidence="1">Protein kinase domain-containing protein</fullName>
    </recommendedName>
</protein>
<dbReference type="PANTHER" id="PTHR44329:SF214">
    <property type="entry name" value="PROTEIN KINASE DOMAIN-CONTAINING PROTEIN"/>
    <property type="match status" value="1"/>
</dbReference>
<keyword evidence="3" id="KW-1185">Reference proteome</keyword>
<dbReference type="AlphaFoldDB" id="A0A4S4MRR1"/>
<evidence type="ECO:0000259" key="1">
    <source>
        <dbReference type="PROSITE" id="PS50011"/>
    </source>
</evidence>
<dbReference type="OrthoDB" id="2804215at2759"/>
<dbReference type="PROSITE" id="PS50011">
    <property type="entry name" value="PROTEIN_KINASE_DOM"/>
    <property type="match status" value="1"/>
</dbReference>
<gene>
    <name evidence="2" type="ORF">EUX98_g5723</name>
</gene>
<evidence type="ECO:0000313" key="3">
    <source>
        <dbReference type="Proteomes" id="UP000308730"/>
    </source>
</evidence>
<dbReference type="InterPro" id="IPR001245">
    <property type="entry name" value="Ser-Thr/Tyr_kinase_cat_dom"/>
</dbReference>